<accession>A0AAD2D2A1</accession>
<evidence type="ECO:0000313" key="1">
    <source>
        <dbReference type="EMBL" id="CAI2377496.1"/>
    </source>
</evidence>
<reference evidence="1" key="1">
    <citation type="submission" date="2023-07" db="EMBL/GenBank/DDBJ databases">
        <authorList>
            <consortium name="AG Swart"/>
            <person name="Singh M."/>
            <person name="Singh A."/>
            <person name="Seah K."/>
            <person name="Emmerich C."/>
        </authorList>
    </citation>
    <scope>NUCLEOTIDE SEQUENCE</scope>
    <source>
        <strain evidence="1">DP1</strain>
    </source>
</reference>
<sequence>MDYYYSDDQSNDADSLIMAPKINVDYNFHEKESFPSVRKSVDFSNEYIVQNIVDSPKKMPKKQKVSLSLSTATLPAKLLYRRFSPSIINKCYNNPKSVKSSKKFTQKSLSSGRGPSFKDYKLPKTIVKFNFSISTTTKSCGRKSHFEEFAKKKTQVFTPSKLNIHQAWELLKSKKGIPGAKRSTLIDEIIKRSKEITTPVRYGMKHRIKVNGVSQNKAPKHGYFDDKLTNAYKTPGVRSRYDSDKYRRNFSSLAQFGRLSRKIKTLKNIETFQRKDIR</sequence>
<comment type="caution">
    <text evidence="1">The sequence shown here is derived from an EMBL/GenBank/DDBJ whole genome shotgun (WGS) entry which is preliminary data.</text>
</comment>
<dbReference type="AlphaFoldDB" id="A0AAD2D2A1"/>
<evidence type="ECO:0000313" key="2">
    <source>
        <dbReference type="Proteomes" id="UP001295684"/>
    </source>
</evidence>
<dbReference type="EMBL" id="CAMPGE010019141">
    <property type="protein sequence ID" value="CAI2377496.1"/>
    <property type="molecule type" value="Genomic_DNA"/>
</dbReference>
<proteinExistence type="predicted"/>
<keyword evidence="2" id="KW-1185">Reference proteome</keyword>
<gene>
    <name evidence="1" type="ORF">ECRASSUSDP1_LOCUS18882</name>
</gene>
<protein>
    <submittedName>
        <fullName evidence="1">Uncharacterized protein</fullName>
    </submittedName>
</protein>
<dbReference type="Proteomes" id="UP001295684">
    <property type="component" value="Unassembled WGS sequence"/>
</dbReference>
<name>A0AAD2D2A1_EUPCR</name>
<organism evidence="1 2">
    <name type="scientific">Euplotes crassus</name>
    <dbReference type="NCBI Taxonomy" id="5936"/>
    <lineage>
        <taxon>Eukaryota</taxon>
        <taxon>Sar</taxon>
        <taxon>Alveolata</taxon>
        <taxon>Ciliophora</taxon>
        <taxon>Intramacronucleata</taxon>
        <taxon>Spirotrichea</taxon>
        <taxon>Hypotrichia</taxon>
        <taxon>Euplotida</taxon>
        <taxon>Euplotidae</taxon>
        <taxon>Moneuplotes</taxon>
    </lineage>
</organism>